<gene>
    <name evidence="1" type="ORF">PDIGIT_LOCUS13573</name>
</gene>
<protein>
    <submittedName>
        <fullName evidence="1">Uncharacterized protein</fullName>
    </submittedName>
</protein>
<dbReference type="AlphaFoldDB" id="A0A9W4UTE6"/>
<dbReference type="EMBL" id="CAOQHR010000010">
    <property type="protein sequence ID" value="CAI6340397.1"/>
    <property type="molecule type" value="Genomic_DNA"/>
</dbReference>
<sequence length="149" mass="15542">MGVGFSRASDAGVALLVSLPLHPSSSNDIISLNRQAYMHHHPQPAVPAPGPTPIVSLPLPTVFLPCPFTCPHFSSHRLRNRGRCGCPLTKAVAIVKGALNIIPPSGDDGQNGLSLCLCPLPCLFATGAEHDDGADMTSENSTIGMLICP</sequence>
<keyword evidence="2" id="KW-1185">Reference proteome</keyword>
<reference evidence="1" key="1">
    <citation type="submission" date="2023-01" db="EMBL/GenBank/DDBJ databases">
        <authorList>
            <person name="Van Ghelder C."/>
            <person name="Rancurel C."/>
        </authorList>
    </citation>
    <scope>NUCLEOTIDE SEQUENCE</scope>
    <source>
        <strain evidence="1">CNCM I-4278</strain>
    </source>
</reference>
<dbReference type="Proteomes" id="UP001152607">
    <property type="component" value="Unassembled WGS sequence"/>
</dbReference>
<comment type="caution">
    <text evidence="1">The sequence shown here is derived from an EMBL/GenBank/DDBJ whole genome shotgun (WGS) entry which is preliminary data.</text>
</comment>
<evidence type="ECO:0000313" key="1">
    <source>
        <dbReference type="EMBL" id="CAI6340397.1"/>
    </source>
</evidence>
<proteinExistence type="predicted"/>
<organism evidence="1 2">
    <name type="scientific">Periconia digitata</name>
    <dbReference type="NCBI Taxonomy" id="1303443"/>
    <lineage>
        <taxon>Eukaryota</taxon>
        <taxon>Fungi</taxon>
        <taxon>Dikarya</taxon>
        <taxon>Ascomycota</taxon>
        <taxon>Pezizomycotina</taxon>
        <taxon>Dothideomycetes</taxon>
        <taxon>Pleosporomycetidae</taxon>
        <taxon>Pleosporales</taxon>
        <taxon>Massarineae</taxon>
        <taxon>Periconiaceae</taxon>
        <taxon>Periconia</taxon>
    </lineage>
</organism>
<name>A0A9W4UTE6_9PLEO</name>
<evidence type="ECO:0000313" key="2">
    <source>
        <dbReference type="Proteomes" id="UP001152607"/>
    </source>
</evidence>
<accession>A0A9W4UTE6</accession>